<reference evidence="1 2" key="2">
    <citation type="journal article" date="2015" name="Int. J. Syst. Evol. Microbiol.">
        <title>Acinetobacter seifertii sp. nov., a member of the Acinetobacter calcoaceticus-Acinetobacter baumannii complex isolated from human clinical specimens.</title>
        <authorList>
            <person name="Nemec A."/>
            <person name="Krizova L."/>
            <person name="Maixnerova M."/>
            <person name="Sedo O."/>
            <person name="Brisse S."/>
            <person name="Higgins P.G."/>
        </authorList>
    </citation>
    <scope>NUCLEOTIDE SEQUENCE [LARGE SCALE GENOMIC DNA]</scope>
    <source>
        <strain evidence="1 2">NIPH 973</strain>
    </source>
</reference>
<dbReference type="EMBL" id="APOO01000021">
    <property type="protein sequence ID" value="ENU43164.1"/>
    <property type="molecule type" value="Genomic_DNA"/>
</dbReference>
<evidence type="ECO:0000313" key="1">
    <source>
        <dbReference type="EMBL" id="ENU43164.1"/>
    </source>
</evidence>
<protein>
    <submittedName>
        <fullName evidence="1">Uncharacterized protein</fullName>
    </submittedName>
</protein>
<organism evidence="1 2">
    <name type="scientific">Acinetobacter seifertii</name>
    <dbReference type="NCBI Taxonomy" id="1530123"/>
    <lineage>
        <taxon>Bacteria</taxon>
        <taxon>Pseudomonadati</taxon>
        <taxon>Pseudomonadota</taxon>
        <taxon>Gammaproteobacteria</taxon>
        <taxon>Moraxellales</taxon>
        <taxon>Moraxellaceae</taxon>
        <taxon>Acinetobacter</taxon>
        <taxon>Acinetobacter calcoaceticus/baumannii complex</taxon>
    </lineage>
</organism>
<dbReference type="AlphaFoldDB" id="N8SBL4"/>
<reference evidence="2" key="1">
    <citation type="submission" date="2013-02" db="EMBL/GenBank/DDBJ databases">
        <title>The Genome Sequence of Acinetobacter sp. NIPH 973.</title>
        <authorList>
            <consortium name="The Broad Institute Genome Sequencing Platform"/>
            <consortium name="The Broad Institute Genome Sequencing Center for Infectious Disease"/>
            <person name="Cerqueira G."/>
            <person name="Feldgarden M."/>
            <person name="Courvalin P."/>
            <person name="Perichon B."/>
            <person name="Grillot-Courvalin C."/>
            <person name="Clermont D."/>
            <person name="Rocha E."/>
            <person name="Yoon E.-J."/>
            <person name="Nemec A."/>
            <person name="Walker B."/>
            <person name="Young S.K."/>
            <person name="Zeng Q."/>
            <person name="Gargeya S."/>
            <person name="Fitzgerald M."/>
            <person name="Haas B."/>
            <person name="Abouelleil A."/>
            <person name="Alvarado L."/>
            <person name="Arachchi H.M."/>
            <person name="Berlin A.M."/>
            <person name="Chapman S.B."/>
            <person name="Dewar J."/>
            <person name="Goldberg J."/>
            <person name="Griggs A."/>
            <person name="Gujja S."/>
            <person name="Hansen M."/>
            <person name="Howarth C."/>
            <person name="Imamovic A."/>
            <person name="Larimer J."/>
            <person name="McCowan C."/>
            <person name="Murphy C."/>
            <person name="Neiman D."/>
            <person name="Pearson M."/>
            <person name="Priest M."/>
            <person name="Roberts A."/>
            <person name="Saif S."/>
            <person name="Shea T."/>
            <person name="Sisk P."/>
            <person name="Sykes S."/>
            <person name="Wortman J."/>
            <person name="Nusbaum C."/>
            <person name="Birren B."/>
        </authorList>
    </citation>
    <scope>NUCLEOTIDE SEQUENCE [LARGE SCALE GENOMIC DNA]</scope>
    <source>
        <strain evidence="2">NIPH 973</strain>
    </source>
</reference>
<name>N8SBL4_9GAMM</name>
<gene>
    <name evidence="1" type="ORF">F985_01874</name>
</gene>
<accession>N8SBL4</accession>
<dbReference type="Proteomes" id="UP000013065">
    <property type="component" value="Unassembled WGS sequence"/>
</dbReference>
<proteinExistence type="predicted"/>
<dbReference type="HOGENOM" id="CLU_157025_0_0_6"/>
<evidence type="ECO:0000313" key="2">
    <source>
        <dbReference type="Proteomes" id="UP000013065"/>
    </source>
</evidence>
<sequence>MIFDLNKEREAFEKLSEIAEILNEEKSHFNGDFYDLPFNSCAESFINGAWYAWQEKAKAQAVPEGYVLMPKVPSEKMFQAYERYSVAPMSTLSKTGYKAMVEAAGDQNENS</sequence>
<comment type="caution">
    <text evidence="1">The sequence shown here is derived from an EMBL/GenBank/DDBJ whole genome shotgun (WGS) entry which is preliminary data.</text>
</comment>
<dbReference type="PATRIC" id="fig|520709.3.peg.1831"/>